<dbReference type="InParanoid" id="A7SYE1"/>
<evidence type="ECO:0000313" key="4">
    <source>
        <dbReference type="Proteomes" id="UP000001593"/>
    </source>
</evidence>
<dbReference type="PhylomeDB" id="A7SYE1"/>
<accession>A7SYE1</accession>
<dbReference type="Gene3D" id="3.10.100.10">
    <property type="entry name" value="Mannose-Binding Protein A, subunit A"/>
    <property type="match status" value="1"/>
</dbReference>
<dbReference type="eggNOG" id="ENOG502QUX8">
    <property type="taxonomic scope" value="Eukaryota"/>
</dbReference>
<dbReference type="InterPro" id="IPR050111">
    <property type="entry name" value="C-type_lectin/snaclec_domain"/>
</dbReference>
<dbReference type="InterPro" id="IPR001304">
    <property type="entry name" value="C-type_lectin-like"/>
</dbReference>
<dbReference type="GO" id="GO:0030246">
    <property type="term" value="F:carbohydrate binding"/>
    <property type="evidence" value="ECO:0000318"/>
    <property type="project" value="GO_Central"/>
</dbReference>
<dbReference type="GO" id="GO:0006955">
    <property type="term" value="P:immune response"/>
    <property type="evidence" value="ECO:0000318"/>
    <property type="project" value="GO_Central"/>
</dbReference>
<gene>
    <name evidence="3" type="ORF">NEMVEDRAFT_v1g137796</name>
</gene>
<dbReference type="HOGENOM" id="CLU_049894_10_2_1"/>
<dbReference type="SUPFAM" id="SSF56436">
    <property type="entry name" value="C-type lectin-like"/>
    <property type="match status" value="1"/>
</dbReference>
<reference evidence="3 4" key="1">
    <citation type="journal article" date="2007" name="Science">
        <title>Sea anemone genome reveals ancestral eumetazoan gene repertoire and genomic organization.</title>
        <authorList>
            <person name="Putnam N.H."/>
            <person name="Srivastava M."/>
            <person name="Hellsten U."/>
            <person name="Dirks B."/>
            <person name="Chapman J."/>
            <person name="Salamov A."/>
            <person name="Terry A."/>
            <person name="Shapiro H."/>
            <person name="Lindquist E."/>
            <person name="Kapitonov V.V."/>
            <person name="Jurka J."/>
            <person name="Genikhovich G."/>
            <person name="Grigoriev I.V."/>
            <person name="Lucas S.M."/>
            <person name="Steele R.E."/>
            <person name="Finnerty J.R."/>
            <person name="Technau U."/>
            <person name="Martindale M.Q."/>
            <person name="Rokhsar D.S."/>
        </authorList>
    </citation>
    <scope>NUCLEOTIDE SEQUENCE [LARGE SCALE GENOMIC DNA]</scope>
    <source>
        <strain evidence="4">CH2 X CH6</strain>
    </source>
</reference>
<evidence type="ECO:0000259" key="2">
    <source>
        <dbReference type="PROSITE" id="PS50041"/>
    </source>
</evidence>
<organism evidence="3 4">
    <name type="scientific">Nematostella vectensis</name>
    <name type="common">Starlet sea anemone</name>
    <dbReference type="NCBI Taxonomy" id="45351"/>
    <lineage>
        <taxon>Eukaryota</taxon>
        <taxon>Metazoa</taxon>
        <taxon>Cnidaria</taxon>
        <taxon>Anthozoa</taxon>
        <taxon>Hexacorallia</taxon>
        <taxon>Actiniaria</taxon>
        <taxon>Edwardsiidae</taxon>
        <taxon>Nematostella</taxon>
    </lineage>
</organism>
<proteinExistence type="predicted"/>
<dbReference type="EMBL" id="DS469919">
    <property type="protein sequence ID" value="EDO31268.1"/>
    <property type="molecule type" value="Genomic_DNA"/>
</dbReference>
<name>A7SYE1_NEMVE</name>
<evidence type="ECO:0000256" key="1">
    <source>
        <dbReference type="ARBA" id="ARBA00023157"/>
    </source>
</evidence>
<feature type="non-terminal residue" evidence="3">
    <location>
        <position position="1"/>
    </location>
</feature>
<feature type="domain" description="C-type lectin" evidence="2">
    <location>
        <begin position="8"/>
        <end position="122"/>
    </location>
</feature>
<dbReference type="PROSITE" id="PS50041">
    <property type="entry name" value="C_TYPE_LECTIN_2"/>
    <property type="match status" value="1"/>
</dbReference>
<sequence>CGENWRFFNGYCYLTSNTCLSWKQSESACAVLGSGLVSVHNHEENIFIQQQHNGGKSWVGLSDVTTEGRFVWADGSPTNFTNWAPNQPNDYKNQDCVHTLGENYGYKWNDVQCSACQNYTCKRGVYNTIQLHV</sequence>
<dbReference type="OMA" id="YNTIQLH"/>
<dbReference type="SMART" id="SM00034">
    <property type="entry name" value="CLECT"/>
    <property type="match status" value="1"/>
</dbReference>
<dbReference type="PANTHER" id="PTHR22803">
    <property type="entry name" value="MANNOSE, PHOSPHOLIPASE, LECTIN RECEPTOR RELATED"/>
    <property type="match status" value="1"/>
</dbReference>
<dbReference type="PROSITE" id="PS00615">
    <property type="entry name" value="C_TYPE_LECTIN_1"/>
    <property type="match status" value="1"/>
</dbReference>
<dbReference type="GO" id="GO:0009897">
    <property type="term" value="C:external side of plasma membrane"/>
    <property type="evidence" value="ECO:0000318"/>
    <property type="project" value="GO_Central"/>
</dbReference>
<dbReference type="Proteomes" id="UP000001593">
    <property type="component" value="Unassembled WGS sequence"/>
</dbReference>
<keyword evidence="1" id="KW-1015">Disulfide bond</keyword>
<dbReference type="Pfam" id="PF00059">
    <property type="entry name" value="Lectin_C"/>
    <property type="match status" value="1"/>
</dbReference>
<dbReference type="InterPro" id="IPR016186">
    <property type="entry name" value="C-type_lectin-like/link_sf"/>
</dbReference>
<evidence type="ECO:0000313" key="3">
    <source>
        <dbReference type="EMBL" id="EDO31268.1"/>
    </source>
</evidence>
<dbReference type="FunCoup" id="A7SYE1">
    <property type="interactions" value="53"/>
</dbReference>
<protein>
    <recommendedName>
        <fullName evidence="2">C-type lectin domain-containing protein</fullName>
    </recommendedName>
</protein>
<dbReference type="AlphaFoldDB" id="A7SYE1"/>
<dbReference type="InterPro" id="IPR018378">
    <property type="entry name" value="C-type_lectin_CS"/>
</dbReference>
<keyword evidence="4" id="KW-1185">Reference proteome</keyword>
<dbReference type="GO" id="GO:0038187">
    <property type="term" value="F:pattern recognition receptor activity"/>
    <property type="evidence" value="ECO:0000318"/>
    <property type="project" value="GO_Central"/>
</dbReference>
<dbReference type="InterPro" id="IPR016187">
    <property type="entry name" value="CTDL_fold"/>
</dbReference>